<feature type="region of interest" description="Disordered" evidence="1">
    <location>
        <begin position="246"/>
        <end position="268"/>
    </location>
</feature>
<organism evidence="2 3">
    <name type="scientific">Aotus nancymaae</name>
    <name type="common">Ma's night monkey</name>
    <dbReference type="NCBI Taxonomy" id="37293"/>
    <lineage>
        <taxon>Eukaryota</taxon>
        <taxon>Metazoa</taxon>
        <taxon>Chordata</taxon>
        <taxon>Craniata</taxon>
        <taxon>Vertebrata</taxon>
        <taxon>Euteleostomi</taxon>
        <taxon>Mammalia</taxon>
        <taxon>Eutheria</taxon>
        <taxon>Euarchontoglires</taxon>
        <taxon>Primates</taxon>
        <taxon>Haplorrhini</taxon>
        <taxon>Platyrrhini</taxon>
        <taxon>Aotidae</taxon>
        <taxon>Aotus</taxon>
    </lineage>
</organism>
<feature type="compositionally biased region" description="Basic and acidic residues" evidence="1">
    <location>
        <begin position="257"/>
        <end position="268"/>
    </location>
</feature>
<dbReference type="Proteomes" id="UP000233020">
    <property type="component" value="Unplaced"/>
</dbReference>
<evidence type="ECO:0000256" key="1">
    <source>
        <dbReference type="SAM" id="MobiDB-lite"/>
    </source>
</evidence>
<dbReference type="AlphaFoldDB" id="A0A2K5C612"/>
<dbReference type="OMA" id="QHTWGFH"/>
<name>A0A2K5C612_AOTNA</name>
<evidence type="ECO:0000313" key="3">
    <source>
        <dbReference type="Proteomes" id="UP000233020"/>
    </source>
</evidence>
<keyword evidence="3" id="KW-1185">Reference proteome</keyword>
<dbReference type="Ensembl" id="ENSANAT00000021866.1">
    <property type="protein sequence ID" value="ENSANAP00000004132.1"/>
    <property type="gene ID" value="ENSANAG00000020158.1"/>
</dbReference>
<dbReference type="Pfam" id="PF15046">
    <property type="entry name" value="DUF4532"/>
    <property type="match status" value="1"/>
</dbReference>
<evidence type="ECO:0000313" key="2">
    <source>
        <dbReference type="Ensembl" id="ENSANAP00000004132.1"/>
    </source>
</evidence>
<reference evidence="2" key="2">
    <citation type="submission" date="2025-09" db="UniProtKB">
        <authorList>
            <consortium name="Ensembl"/>
        </authorList>
    </citation>
    <scope>IDENTIFICATION</scope>
</reference>
<proteinExistence type="predicted"/>
<sequence length="268" mass="30990">MASNQQRSLRGPSHPPHVEEPFLQMVRASENLPPSQTWAQREFFLPGESWEFPGFTRQAYHQLALKLPPCTDMKSKVRRRLIHPWKGATQHTWGFHTWLDVGRLPATFPTRPDRPYDSNVWRWVTDSKAHRRLPAEHPIPPSSCMGQKSFLTFIHCYSTFVDMNRKKQAIFRTVKELKEVEKLKLRSEVRGNIWPPKARHITGSLEPQGLQLTPNPFPNNFSGSCCPALISRFLQTLIKDRVPYPSPLSKAPSLQHPSKEEKRRPGYS</sequence>
<reference evidence="2" key="1">
    <citation type="submission" date="2025-08" db="UniProtKB">
        <authorList>
            <consortium name="Ensembl"/>
        </authorList>
    </citation>
    <scope>IDENTIFICATION</scope>
</reference>
<dbReference type="InterPro" id="IPR029206">
    <property type="entry name" value="DUF4532"/>
</dbReference>
<protein>
    <submittedName>
        <fullName evidence="2">Testis expressed 52</fullName>
    </submittedName>
</protein>
<dbReference type="GeneTree" id="ENSGT00390000006066"/>
<dbReference type="PANTHER" id="PTHR35156:SF1">
    <property type="entry name" value="TESTIS-EXPRESSED PROTEIN 52"/>
    <property type="match status" value="1"/>
</dbReference>
<dbReference type="PANTHER" id="PTHR35156">
    <property type="entry name" value="TESTIS-EXPRESSED PROTEIN 52"/>
    <property type="match status" value="1"/>
</dbReference>
<gene>
    <name evidence="2" type="primary">TEX52</name>
</gene>
<accession>A0A2K5C612</accession>